<gene>
    <name evidence="4" type="ordered locus">Dfer_1830</name>
</gene>
<proteinExistence type="predicted"/>
<protein>
    <submittedName>
        <fullName evidence="4">Multimeric flavodoxin WrbA-like protein</fullName>
    </submittedName>
</protein>
<dbReference type="PANTHER" id="PTHR43278">
    <property type="entry name" value="NAD(P)H-DEPENDENT FMN-CONTAINING OXIDOREDUCTASE YWQN-RELATED"/>
    <property type="match status" value="1"/>
</dbReference>
<dbReference type="EMBL" id="CP001619">
    <property type="protein sequence ID" value="ACT93067.1"/>
    <property type="molecule type" value="Genomic_DNA"/>
</dbReference>
<keyword evidence="5" id="KW-1185">Reference proteome</keyword>
<dbReference type="RefSeq" id="WP_015811321.1">
    <property type="nucleotide sequence ID" value="NC_013037.1"/>
</dbReference>
<dbReference type="HOGENOM" id="CLU_082329_0_0_10"/>
<dbReference type="OrthoDB" id="8853249at2"/>
<evidence type="ECO:0000256" key="2">
    <source>
        <dbReference type="ARBA" id="ARBA00022643"/>
    </source>
</evidence>
<evidence type="ECO:0000313" key="5">
    <source>
        <dbReference type="Proteomes" id="UP000002011"/>
    </source>
</evidence>
<name>C6VUT0_DYAFD</name>
<dbReference type="Gene3D" id="3.40.50.360">
    <property type="match status" value="1"/>
</dbReference>
<evidence type="ECO:0000313" key="4">
    <source>
        <dbReference type="EMBL" id="ACT93067.1"/>
    </source>
</evidence>
<dbReference type="InterPro" id="IPR051796">
    <property type="entry name" value="ISF_SsuE-like"/>
</dbReference>
<dbReference type="PANTHER" id="PTHR43278:SF1">
    <property type="entry name" value="IRON-SULFUR FLAVOPROTEIN MJ1083"/>
    <property type="match status" value="1"/>
</dbReference>
<dbReference type="KEGG" id="dfe:Dfer_1830"/>
<dbReference type="SUPFAM" id="SSF52218">
    <property type="entry name" value="Flavoproteins"/>
    <property type="match status" value="1"/>
</dbReference>
<keyword evidence="1" id="KW-0285">Flavoprotein</keyword>
<reference evidence="4 5" key="1">
    <citation type="journal article" date="2009" name="Stand. Genomic Sci.">
        <title>Complete genome sequence of Dyadobacter fermentans type strain (NS114).</title>
        <authorList>
            <person name="Lang E."/>
            <person name="Lapidus A."/>
            <person name="Chertkov O."/>
            <person name="Brettin T."/>
            <person name="Detter J.C."/>
            <person name="Han C."/>
            <person name="Copeland A."/>
            <person name="Glavina Del Rio T."/>
            <person name="Nolan M."/>
            <person name="Chen F."/>
            <person name="Lucas S."/>
            <person name="Tice H."/>
            <person name="Cheng J.F."/>
            <person name="Land M."/>
            <person name="Hauser L."/>
            <person name="Chang Y.J."/>
            <person name="Jeffries C.D."/>
            <person name="Kopitz M."/>
            <person name="Bruce D."/>
            <person name="Goodwin L."/>
            <person name="Pitluck S."/>
            <person name="Ovchinnikova G."/>
            <person name="Pati A."/>
            <person name="Ivanova N."/>
            <person name="Mavrommatis K."/>
            <person name="Chen A."/>
            <person name="Palaniappan K."/>
            <person name="Chain P."/>
            <person name="Bristow J."/>
            <person name="Eisen J.A."/>
            <person name="Markowitz V."/>
            <person name="Hugenholtz P."/>
            <person name="Goker M."/>
            <person name="Rohde M."/>
            <person name="Kyrpides N.C."/>
            <person name="Klenk H.P."/>
        </authorList>
    </citation>
    <scope>NUCLEOTIDE SEQUENCE [LARGE SCALE GENOMIC DNA]</scope>
    <source>
        <strain evidence="5">ATCC 700827 / DSM 18053 / CIP 107007 / KCTC 52180 / NS114</strain>
    </source>
</reference>
<keyword evidence="2" id="KW-0288">FMN</keyword>
<organism evidence="4 5">
    <name type="scientific">Dyadobacter fermentans (strain ATCC 700827 / DSM 18053 / CIP 107007 / KCTC 52180 / NS114)</name>
    <dbReference type="NCBI Taxonomy" id="471854"/>
    <lineage>
        <taxon>Bacteria</taxon>
        <taxon>Pseudomonadati</taxon>
        <taxon>Bacteroidota</taxon>
        <taxon>Cytophagia</taxon>
        <taxon>Cytophagales</taxon>
        <taxon>Spirosomataceae</taxon>
        <taxon>Dyadobacter</taxon>
    </lineage>
</organism>
<evidence type="ECO:0000259" key="3">
    <source>
        <dbReference type="Pfam" id="PF03358"/>
    </source>
</evidence>
<dbReference type="STRING" id="471854.Dfer_1830"/>
<dbReference type="AlphaFoldDB" id="C6VUT0"/>
<dbReference type="GO" id="GO:0016491">
    <property type="term" value="F:oxidoreductase activity"/>
    <property type="evidence" value="ECO:0007669"/>
    <property type="project" value="InterPro"/>
</dbReference>
<dbReference type="InterPro" id="IPR029039">
    <property type="entry name" value="Flavoprotein-like_sf"/>
</dbReference>
<feature type="domain" description="NADPH-dependent FMN reductase-like" evidence="3">
    <location>
        <begin position="1"/>
        <end position="148"/>
    </location>
</feature>
<accession>C6VUT0</accession>
<dbReference type="eggNOG" id="COG0655">
    <property type="taxonomic scope" value="Bacteria"/>
</dbReference>
<dbReference type="InterPro" id="IPR005025">
    <property type="entry name" value="FMN_Rdtase-like_dom"/>
</dbReference>
<dbReference type="Pfam" id="PF03358">
    <property type="entry name" value="FMN_red"/>
    <property type="match status" value="1"/>
</dbReference>
<dbReference type="Proteomes" id="UP000002011">
    <property type="component" value="Chromosome"/>
</dbReference>
<evidence type="ECO:0000256" key="1">
    <source>
        <dbReference type="ARBA" id="ARBA00022630"/>
    </source>
</evidence>
<sequence>MKTTILLGTLKKEGLSNTETLSEFFASIIRKHGSECEIVKLVDRNILPGTYTDMGPGDDWPAVLSKITSSDIIIFATPIWWGNHCSQIQQIIERLDQIHDDILAGKGSALDGKAGGILITGDSDGVQHITGNITNFFGAIGIKSPPYAALSVISDQHQKQARPTREQLMEEYEKQYTETAEKMAKQLIGSVM</sequence>